<dbReference type="AlphaFoldDB" id="A0A200RB17"/>
<gene>
    <name evidence="2" type="ORF">BVC80_237g3</name>
</gene>
<sequence length="109" mass="11803">MAANKNSITSSIVYVFIMAVLFVSLMSGEFANASYMTVWSGPGCNNFAERYSNCGCTAINQHGGYEFVYQGQTAALYNQDGCQGVAHTRLHSDAGQCTGFGWNSIFIQC</sequence>
<comment type="caution">
    <text evidence="2">The sequence shown here is derived from an EMBL/GenBank/DDBJ whole genome shotgun (WGS) entry which is preliminary data.</text>
</comment>
<dbReference type="InterPro" id="IPR011024">
    <property type="entry name" value="G_crystallin-like"/>
</dbReference>
<dbReference type="GO" id="GO:0045926">
    <property type="term" value="P:negative regulation of growth"/>
    <property type="evidence" value="ECO:0007669"/>
    <property type="project" value="InterPro"/>
</dbReference>
<dbReference type="InterPro" id="IPR015201">
    <property type="entry name" value="Antimicrobial_MiAMP1"/>
</dbReference>
<dbReference type="OMA" id="CTAINQH"/>
<dbReference type="GO" id="GO:0006952">
    <property type="term" value="P:defense response"/>
    <property type="evidence" value="ECO:0007669"/>
    <property type="project" value="InterPro"/>
</dbReference>
<evidence type="ECO:0000313" key="3">
    <source>
        <dbReference type="Proteomes" id="UP000195402"/>
    </source>
</evidence>
<reference evidence="2 3" key="1">
    <citation type="journal article" date="2017" name="Mol. Plant">
        <title>The Genome of Medicinal Plant Macleaya cordata Provides New Insights into Benzylisoquinoline Alkaloids Metabolism.</title>
        <authorList>
            <person name="Liu X."/>
            <person name="Liu Y."/>
            <person name="Huang P."/>
            <person name="Ma Y."/>
            <person name="Qing Z."/>
            <person name="Tang Q."/>
            <person name="Cao H."/>
            <person name="Cheng P."/>
            <person name="Zheng Y."/>
            <person name="Yuan Z."/>
            <person name="Zhou Y."/>
            <person name="Liu J."/>
            <person name="Tang Z."/>
            <person name="Zhuo Y."/>
            <person name="Zhang Y."/>
            <person name="Yu L."/>
            <person name="Huang J."/>
            <person name="Yang P."/>
            <person name="Peng Q."/>
            <person name="Zhang J."/>
            <person name="Jiang W."/>
            <person name="Zhang Z."/>
            <person name="Lin K."/>
            <person name="Ro D.K."/>
            <person name="Chen X."/>
            <person name="Xiong X."/>
            <person name="Shang Y."/>
            <person name="Huang S."/>
            <person name="Zeng J."/>
        </authorList>
    </citation>
    <scope>NUCLEOTIDE SEQUENCE [LARGE SCALE GENOMIC DNA]</scope>
    <source>
        <strain evidence="3">cv. BLH2017</strain>
        <tissue evidence="2">Root</tissue>
    </source>
</reference>
<dbReference type="InParanoid" id="A0A200RB17"/>
<keyword evidence="1" id="KW-0472">Membrane</keyword>
<evidence type="ECO:0000256" key="1">
    <source>
        <dbReference type="SAM" id="Phobius"/>
    </source>
</evidence>
<proteinExistence type="predicted"/>
<dbReference type="SUPFAM" id="SSF49695">
    <property type="entry name" value="gamma-Crystallin-like"/>
    <property type="match status" value="1"/>
</dbReference>
<keyword evidence="1" id="KW-0812">Transmembrane</keyword>
<dbReference type="Pfam" id="PF09117">
    <property type="entry name" value="MiAMP1"/>
    <property type="match status" value="1"/>
</dbReference>
<organism evidence="2 3">
    <name type="scientific">Macleaya cordata</name>
    <name type="common">Five-seeded plume-poppy</name>
    <name type="synonym">Bocconia cordata</name>
    <dbReference type="NCBI Taxonomy" id="56857"/>
    <lineage>
        <taxon>Eukaryota</taxon>
        <taxon>Viridiplantae</taxon>
        <taxon>Streptophyta</taxon>
        <taxon>Embryophyta</taxon>
        <taxon>Tracheophyta</taxon>
        <taxon>Spermatophyta</taxon>
        <taxon>Magnoliopsida</taxon>
        <taxon>Ranunculales</taxon>
        <taxon>Papaveraceae</taxon>
        <taxon>Papaveroideae</taxon>
        <taxon>Macleaya</taxon>
    </lineage>
</organism>
<name>A0A200RB17_MACCD</name>
<dbReference type="Gene3D" id="2.60.20.30">
    <property type="match status" value="1"/>
</dbReference>
<accession>A0A200RB17</accession>
<dbReference type="Proteomes" id="UP000195402">
    <property type="component" value="Unassembled WGS sequence"/>
</dbReference>
<dbReference type="InterPro" id="IPR015791">
    <property type="entry name" value="Antimic/Inh_G_crystallin-like"/>
</dbReference>
<dbReference type="EMBL" id="MVGT01000164">
    <property type="protein sequence ID" value="OVA19905.1"/>
    <property type="molecule type" value="Genomic_DNA"/>
</dbReference>
<protein>
    <submittedName>
        <fullName evidence="2">Antimicrobial protein MiAMP1</fullName>
    </submittedName>
</protein>
<keyword evidence="3" id="KW-1185">Reference proteome</keyword>
<keyword evidence="1" id="KW-1133">Transmembrane helix</keyword>
<evidence type="ECO:0000313" key="2">
    <source>
        <dbReference type="EMBL" id="OVA19905.1"/>
    </source>
</evidence>
<dbReference type="OrthoDB" id="1846856at2759"/>
<feature type="transmembrane region" description="Helical" evidence="1">
    <location>
        <begin position="12"/>
        <end position="31"/>
    </location>
</feature>